<dbReference type="PANTHER" id="PTHR21716:SF53">
    <property type="entry name" value="PERMEASE PERM-RELATED"/>
    <property type="match status" value="1"/>
</dbReference>
<evidence type="ECO:0000256" key="5">
    <source>
        <dbReference type="ARBA" id="ARBA00022692"/>
    </source>
</evidence>
<evidence type="ECO:0000256" key="3">
    <source>
        <dbReference type="ARBA" id="ARBA00022448"/>
    </source>
</evidence>
<feature type="compositionally biased region" description="Pro residues" evidence="8">
    <location>
        <begin position="356"/>
        <end position="369"/>
    </location>
</feature>
<evidence type="ECO:0000313" key="10">
    <source>
        <dbReference type="EMBL" id="GIH90692.1"/>
    </source>
</evidence>
<feature type="transmembrane region" description="Helical" evidence="9">
    <location>
        <begin position="151"/>
        <end position="170"/>
    </location>
</feature>
<dbReference type="Pfam" id="PF01594">
    <property type="entry name" value="AI-2E_transport"/>
    <property type="match status" value="1"/>
</dbReference>
<dbReference type="EMBL" id="BOOJ01000012">
    <property type="protein sequence ID" value="GIH90692.1"/>
    <property type="molecule type" value="Genomic_DNA"/>
</dbReference>
<dbReference type="PANTHER" id="PTHR21716">
    <property type="entry name" value="TRANSMEMBRANE PROTEIN"/>
    <property type="match status" value="1"/>
</dbReference>
<dbReference type="GO" id="GO:0005886">
    <property type="term" value="C:plasma membrane"/>
    <property type="evidence" value="ECO:0007669"/>
    <property type="project" value="UniProtKB-SubCell"/>
</dbReference>
<feature type="transmembrane region" description="Helical" evidence="9">
    <location>
        <begin position="5"/>
        <end position="25"/>
    </location>
</feature>
<dbReference type="Proteomes" id="UP000619788">
    <property type="component" value="Unassembled WGS sequence"/>
</dbReference>
<dbReference type="AlphaFoldDB" id="A0A8J3WJH6"/>
<evidence type="ECO:0000256" key="6">
    <source>
        <dbReference type="ARBA" id="ARBA00022989"/>
    </source>
</evidence>
<comment type="similarity">
    <text evidence="2">Belongs to the autoinducer-2 exporter (AI-2E) (TC 2.A.86) family.</text>
</comment>
<feature type="transmembrane region" description="Helical" evidence="9">
    <location>
        <begin position="303"/>
        <end position="331"/>
    </location>
</feature>
<evidence type="ECO:0000256" key="9">
    <source>
        <dbReference type="SAM" id="Phobius"/>
    </source>
</evidence>
<feature type="transmembrane region" description="Helical" evidence="9">
    <location>
        <begin position="235"/>
        <end position="260"/>
    </location>
</feature>
<evidence type="ECO:0000256" key="7">
    <source>
        <dbReference type="ARBA" id="ARBA00023136"/>
    </source>
</evidence>
<comment type="subcellular location">
    <subcellularLocation>
        <location evidence="1">Cell membrane</location>
        <topology evidence="1">Multi-pass membrane protein</topology>
    </subcellularLocation>
</comment>
<comment type="caution">
    <text evidence="10">The sequence shown here is derived from an EMBL/GenBank/DDBJ whole genome shotgun (WGS) entry which is preliminary data.</text>
</comment>
<feature type="compositionally biased region" description="Low complexity" evidence="8">
    <location>
        <begin position="399"/>
        <end position="461"/>
    </location>
</feature>
<keyword evidence="11" id="KW-1185">Reference proteome</keyword>
<reference evidence="10 11" key="1">
    <citation type="submission" date="2021-01" db="EMBL/GenBank/DDBJ databases">
        <title>Whole genome shotgun sequence of Planobispora siamensis NBRC 107568.</title>
        <authorList>
            <person name="Komaki H."/>
            <person name="Tamura T."/>
        </authorList>
    </citation>
    <scope>NUCLEOTIDE SEQUENCE [LARGE SCALE GENOMIC DNA]</scope>
    <source>
        <strain evidence="10 11">NBRC 107568</strain>
    </source>
</reference>
<evidence type="ECO:0008006" key="12">
    <source>
        <dbReference type="Google" id="ProtNLM"/>
    </source>
</evidence>
<protein>
    <recommendedName>
        <fullName evidence="12">AI-2E family transporter</fullName>
    </recommendedName>
</protein>
<feature type="region of interest" description="Disordered" evidence="8">
    <location>
        <begin position="340"/>
        <end position="461"/>
    </location>
</feature>
<name>A0A8J3WJH6_9ACTN</name>
<keyword evidence="4" id="KW-1003">Cell membrane</keyword>
<evidence type="ECO:0000256" key="8">
    <source>
        <dbReference type="SAM" id="MobiDB-lite"/>
    </source>
</evidence>
<keyword evidence="5 9" id="KW-0812">Transmembrane</keyword>
<keyword evidence="6 9" id="KW-1133">Transmembrane helix</keyword>
<feature type="compositionally biased region" description="Pro residues" evidence="8">
    <location>
        <begin position="389"/>
        <end position="398"/>
    </location>
</feature>
<dbReference type="RefSeq" id="WP_239127198.1">
    <property type="nucleotide sequence ID" value="NZ_BOOJ01000012.1"/>
</dbReference>
<keyword evidence="3" id="KW-0813">Transport</keyword>
<feature type="transmembrane region" description="Helical" evidence="9">
    <location>
        <begin position="64"/>
        <end position="85"/>
    </location>
</feature>
<dbReference type="GO" id="GO:0055085">
    <property type="term" value="P:transmembrane transport"/>
    <property type="evidence" value="ECO:0007669"/>
    <property type="project" value="TreeGrafter"/>
</dbReference>
<feature type="transmembrane region" description="Helical" evidence="9">
    <location>
        <begin position="31"/>
        <end position="52"/>
    </location>
</feature>
<dbReference type="InterPro" id="IPR002549">
    <property type="entry name" value="AI-2E-like"/>
</dbReference>
<feature type="transmembrane region" description="Helical" evidence="9">
    <location>
        <begin position="267"/>
        <end position="283"/>
    </location>
</feature>
<feature type="transmembrane region" description="Helical" evidence="9">
    <location>
        <begin position="205"/>
        <end position="229"/>
    </location>
</feature>
<gene>
    <name evidence="10" type="ORF">Psi01_13220</name>
</gene>
<evidence type="ECO:0000313" key="11">
    <source>
        <dbReference type="Proteomes" id="UP000619788"/>
    </source>
</evidence>
<accession>A0A8J3WJH6</accession>
<sequence>MPSTLLRLAVWSLCLIIIGWAVFYVAQFVAALRIVMLPLAVAFLLTALLFPVTRRLRSAGMRPIYATWVTMLFAFAVLGGTGWLIGVRANEEFPRLVTQVQATAREVQGWLQTGPLHLQPTQISEWIDRIAGQITQQQQQITQTVLTGATVALEVLASIVLLLFVTFFLLKDGDRIWAWFLKAFGSATPRVDRAGRAAWVTLSHYVQGTVAVAAVHGVIMGIVLAGMGVPLWAPLAVLIFLASFIPIVGIFFAGAVATLVTLGAKGPIYALIFVGILVVEQQLENHVLQPLIVGRALSFHPLAIILVLAAGGIVAGIAGAAVAVPIAAVIYRALPELTGDPPAPLPPGQSARELEPGPPDADTPGPGPEGPGTTPEPPKETPGASATPAPAPATPDPAGPGAASGSPDTASGTPGAVSGSPGAAPAAPEAASGSPGTAPAASGTASGSLATPSAGSRSPGE</sequence>
<evidence type="ECO:0000256" key="2">
    <source>
        <dbReference type="ARBA" id="ARBA00009773"/>
    </source>
</evidence>
<proteinExistence type="inferred from homology"/>
<organism evidence="10 11">
    <name type="scientific">Planobispora siamensis</name>
    <dbReference type="NCBI Taxonomy" id="936338"/>
    <lineage>
        <taxon>Bacteria</taxon>
        <taxon>Bacillati</taxon>
        <taxon>Actinomycetota</taxon>
        <taxon>Actinomycetes</taxon>
        <taxon>Streptosporangiales</taxon>
        <taxon>Streptosporangiaceae</taxon>
        <taxon>Planobispora</taxon>
    </lineage>
</organism>
<evidence type="ECO:0000256" key="4">
    <source>
        <dbReference type="ARBA" id="ARBA00022475"/>
    </source>
</evidence>
<keyword evidence="7 9" id="KW-0472">Membrane</keyword>
<evidence type="ECO:0000256" key="1">
    <source>
        <dbReference type="ARBA" id="ARBA00004651"/>
    </source>
</evidence>